<evidence type="ECO:0008006" key="5">
    <source>
        <dbReference type="Google" id="ProtNLM"/>
    </source>
</evidence>
<evidence type="ECO:0000256" key="1">
    <source>
        <dbReference type="ARBA" id="ARBA00007865"/>
    </source>
</evidence>
<dbReference type="InterPro" id="IPR007325">
    <property type="entry name" value="KFase/CYL"/>
</dbReference>
<dbReference type="SUPFAM" id="SSF102198">
    <property type="entry name" value="Putative cyclase"/>
    <property type="match status" value="1"/>
</dbReference>
<feature type="signal peptide" evidence="2">
    <location>
        <begin position="1"/>
        <end position="17"/>
    </location>
</feature>
<evidence type="ECO:0000313" key="3">
    <source>
        <dbReference type="EMBL" id="KAH3824698.1"/>
    </source>
</evidence>
<dbReference type="PANTHER" id="PTHR31118">
    <property type="entry name" value="CYCLASE-LIKE PROTEIN 2"/>
    <property type="match status" value="1"/>
</dbReference>
<dbReference type="Pfam" id="PF04199">
    <property type="entry name" value="Cyclase"/>
    <property type="match status" value="1"/>
</dbReference>
<accession>A0A9D4GZK3</accession>
<sequence>MKVYHLFLLAIIVLAKAEPEMQIVDLTHVQNSDTINWPGLPLYNFTVLLRGRNPVGGHWFESNSFATAEHGGTHLDAPAHFYENRSRTHQIPMAKLVGWGVIINVKSKAAQNTDYRVTVDDIQNWEAQYGRIPDGAVVVMNSGWHQKYPNKTQVFGTESTTDPAKFHFPGFHENAADWLVKNRNIHVIGVDTPSTDYGQSKTYPVHVILGRANVPGLENVANLDAIPEFGSIISVAVIKLQDGSGGPARVFATLAPTNDCLISAYLNIGLTFIALMSSSMVLTAD</sequence>
<dbReference type="Proteomes" id="UP000828390">
    <property type="component" value="Unassembled WGS sequence"/>
</dbReference>
<keyword evidence="4" id="KW-1185">Reference proteome</keyword>
<keyword evidence="2" id="KW-0732">Signal</keyword>
<dbReference type="OrthoDB" id="7108654at2759"/>
<comment type="caution">
    <text evidence="3">The sequence shown here is derived from an EMBL/GenBank/DDBJ whole genome shotgun (WGS) entry which is preliminary data.</text>
</comment>
<proteinExistence type="inferred from homology"/>
<evidence type="ECO:0000256" key="2">
    <source>
        <dbReference type="SAM" id="SignalP"/>
    </source>
</evidence>
<reference evidence="3" key="2">
    <citation type="submission" date="2020-11" db="EMBL/GenBank/DDBJ databases">
        <authorList>
            <person name="McCartney M.A."/>
            <person name="Auch B."/>
            <person name="Kono T."/>
            <person name="Mallez S."/>
            <person name="Becker A."/>
            <person name="Gohl D.M."/>
            <person name="Silverstein K.A.T."/>
            <person name="Koren S."/>
            <person name="Bechman K.B."/>
            <person name="Herman A."/>
            <person name="Abrahante J.E."/>
            <person name="Garbe J."/>
        </authorList>
    </citation>
    <scope>NUCLEOTIDE SEQUENCE</scope>
    <source>
        <strain evidence="3">Duluth1</strain>
        <tissue evidence="3">Whole animal</tissue>
    </source>
</reference>
<name>A0A9D4GZK3_DREPO</name>
<organism evidence="3 4">
    <name type="scientific">Dreissena polymorpha</name>
    <name type="common">Zebra mussel</name>
    <name type="synonym">Mytilus polymorpha</name>
    <dbReference type="NCBI Taxonomy" id="45954"/>
    <lineage>
        <taxon>Eukaryota</taxon>
        <taxon>Metazoa</taxon>
        <taxon>Spiralia</taxon>
        <taxon>Lophotrochozoa</taxon>
        <taxon>Mollusca</taxon>
        <taxon>Bivalvia</taxon>
        <taxon>Autobranchia</taxon>
        <taxon>Heteroconchia</taxon>
        <taxon>Euheterodonta</taxon>
        <taxon>Imparidentia</taxon>
        <taxon>Neoheterodontei</taxon>
        <taxon>Myida</taxon>
        <taxon>Dreissenoidea</taxon>
        <taxon>Dreissenidae</taxon>
        <taxon>Dreissena</taxon>
    </lineage>
</organism>
<reference evidence="3" key="1">
    <citation type="journal article" date="2019" name="bioRxiv">
        <title>The Genome of the Zebra Mussel, Dreissena polymorpha: A Resource for Invasive Species Research.</title>
        <authorList>
            <person name="McCartney M.A."/>
            <person name="Auch B."/>
            <person name="Kono T."/>
            <person name="Mallez S."/>
            <person name="Zhang Y."/>
            <person name="Obille A."/>
            <person name="Becker A."/>
            <person name="Abrahante J.E."/>
            <person name="Garbe J."/>
            <person name="Badalamenti J.P."/>
            <person name="Herman A."/>
            <person name="Mangelson H."/>
            <person name="Liachko I."/>
            <person name="Sullivan S."/>
            <person name="Sone E.D."/>
            <person name="Koren S."/>
            <person name="Silverstein K.A.T."/>
            <person name="Beckman K.B."/>
            <person name="Gohl D.M."/>
        </authorList>
    </citation>
    <scope>NUCLEOTIDE SEQUENCE</scope>
    <source>
        <strain evidence="3">Duluth1</strain>
        <tissue evidence="3">Whole animal</tissue>
    </source>
</reference>
<comment type="similarity">
    <text evidence="1">Belongs to the Cyclase 1 superfamily.</text>
</comment>
<feature type="chain" id="PRO_5039467837" description="Cyclase" evidence="2">
    <location>
        <begin position="18"/>
        <end position="285"/>
    </location>
</feature>
<dbReference type="PANTHER" id="PTHR31118:SF12">
    <property type="entry name" value="CYCLASE-LIKE PROTEIN 2"/>
    <property type="match status" value="1"/>
</dbReference>
<dbReference type="Gene3D" id="3.50.30.50">
    <property type="entry name" value="Putative cyclase"/>
    <property type="match status" value="1"/>
</dbReference>
<dbReference type="GO" id="GO:0004061">
    <property type="term" value="F:arylformamidase activity"/>
    <property type="evidence" value="ECO:0007669"/>
    <property type="project" value="InterPro"/>
</dbReference>
<evidence type="ECO:0000313" key="4">
    <source>
        <dbReference type="Proteomes" id="UP000828390"/>
    </source>
</evidence>
<dbReference type="InterPro" id="IPR037175">
    <property type="entry name" value="KFase_sf"/>
</dbReference>
<dbReference type="AlphaFoldDB" id="A0A9D4GZK3"/>
<gene>
    <name evidence="3" type="ORF">DPMN_126550</name>
</gene>
<dbReference type="GO" id="GO:0019441">
    <property type="term" value="P:L-tryptophan catabolic process to kynurenine"/>
    <property type="evidence" value="ECO:0007669"/>
    <property type="project" value="InterPro"/>
</dbReference>
<dbReference type="EMBL" id="JAIWYP010000005">
    <property type="protein sequence ID" value="KAH3824698.1"/>
    <property type="molecule type" value="Genomic_DNA"/>
</dbReference>
<protein>
    <recommendedName>
        <fullName evidence="5">Cyclase</fullName>
    </recommendedName>
</protein>